<keyword evidence="3" id="KW-1185">Reference proteome</keyword>
<protein>
    <submittedName>
        <fullName evidence="1">Uncharacterized protein</fullName>
    </submittedName>
</protein>
<evidence type="ECO:0000313" key="1">
    <source>
        <dbReference type="EMBL" id="OLF50124.1"/>
    </source>
</evidence>
<evidence type="ECO:0000313" key="3">
    <source>
        <dbReference type="Proteomes" id="UP000186437"/>
    </source>
</evidence>
<dbReference type="AlphaFoldDB" id="A0A1Q8EEA2"/>
<accession>A0A1Q8EEA2</accession>
<dbReference type="EMBL" id="UHEN01000001">
    <property type="protein sequence ID" value="SUN07504.1"/>
    <property type="molecule type" value="Genomic_DNA"/>
</dbReference>
<dbReference type="Proteomes" id="UP000255213">
    <property type="component" value="Unassembled WGS sequence"/>
</dbReference>
<name>A0A1Q8EEA2_STRAI</name>
<organism evidence="1 3">
    <name type="scientific">Streptococcus acidominimus</name>
    <dbReference type="NCBI Taxonomy" id="1326"/>
    <lineage>
        <taxon>Bacteria</taxon>
        <taxon>Bacillati</taxon>
        <taxon>Bacillota</taxon>
        <taxon>Bacilli</taxon>
        <taxon>Lactobacillales</taxon>
        <taxon>Streptococcaceae</taxon>
        <taxon>Streptococcus</taxon>
    </lineage>
</organism>
<evidence type="ECO:0000313" key="4">
    <source>
        <dbReference type="Proteomes" id="UP000255213"/>
    </source>
</evidence>
<reference evidence="2 4" key="3">
    <citation type="submission" date="2018-06" db="EMBL/GenBank/DDBJ databases">
        <authorList>
            <consortium name="Pathogen Informatics"/>
            <person name="Doyle S."/>
        </authorList>
    </citation>
    <scope>NUCLEOTIDE SEQUENCE [LARGE SCALE GENOMIC DNA]</scope>
    <source>
        <strain evidence="2 4">NCTC12957</strain>
    </source>
</reference>
<reference evidence="1" key="1">
    <citation type="submission" date="2016-12" db="EMBL/GenBank/DDBJ databases">
        <authorList>
            <person name="Song W.-J."/>
            <person name="Kurnit D.M."/>
        </authorList>
    </citation>
    <scope>NUCLEOTIDE SEQUENCE [LARGE SCALE GENOMIC DNA]</scope>
    <source>
        <strain evidence="1">ATCC 51725</strain>
    </source>
</reference>
<dbReference type="RefSeq" id="WP_075098841.1">
    <property type="nucleotide sequence ID" value="NZ_MSJL01000011.1"/>
</dbReference>
<gene>
    <name evidence="1" type="ORF">BU200_03460</name>
    <name evidence="2" type="ORF">NCTC12957_01220</name>
</gene>
<proteinExistence type="predicted"/>
<evidence type="ECO:0000313" key="2">
    <source>
        <dbReference type="EMBL" id="SUN07504.1"/>
    </source>
</evidence>
<dbReference type="Proteomes" id="UP000186437">
    <property type="component" value="Unassembled WGS sequence"/>
</dbReference>
<dbReference type="EMBL" id="MSJL01000011">
    <property type="protein sequence ID" value="OLF50124.1"/>
    <property type="molecule type" value="Genomic_DNA"/>
</dbReference>
<sequence>MNEIYSDHQNMFISQQEYNNDLSIGEPVTIGEDAEEITIGYVSEIEDIASGFQAYVVVEA</sequence>
<reference evidence="3" key="2">
    <citation type="submission" date="2016-12" db="EMBL/GenBank/DDBJ databases">
        <authorList>
            <person name="Gulvik C.A."/>
        </authorList>
    </citation>
    <scope>NUCLEOTIDE SEQUENCE [LARGE SCALE GENOMIC DNA]</scope>
    <source>
        <strain evidence="3">ATCC 51725</strain>
    </source>
</reference>